<keyword evidence="5" id="KW-0411">Iron-sulfur</keyword>
<dbReference type="CDD" id="cd01335">
    <property type="entry name" value="Radical_SAM"/>
    <property type="match status" value="1"/>
</dbReference>
<evidence type="ECO:0000259" key="6">
    <source>
        <dbReference type="PROSITE" id="PS51918"/>
    </source>
</evidence>
<dbReference type="PANTHER" id="PTHR42836:SF1">
    <property type="entry name" value="7-CARBOXY-7-DEAZAGUANINE SYNTHASE"/>
    <property type="match status" value="1"/>
</dbReference>
<proteinExistence type="predicted"/>
<dbReference type="GO" id="GO:0051539">
    <property type="term" value="F:4 iron, 4 sulfur cluster binding"/>
    <property type="evidence" value="ECO:0007669"/>
    <property type="project" value="UniProtKB-KW"/>
</dbReference>
<dbReference type="GO" id="GO:0003824">
    <property type="term" value="F:catalytic activity"/>
    <property type="evidence" value="ECO:0007669"/>
    <property type="project" value="InterPro"/>
</dbReference>
<keyword evidence="8" id="KW-1185">Reference proteome</keyword>
<keyword evidence="2" id="KW-0949">S-adenosyl-L-methionine</keyword>
<dbReference type="GeneID" id="89520573"/>
<dbReference type="Pfam" id="PF04055">
    <property type="entry name" value="Radical_SAM"/>
    <property type="match status" value="1"/>
</dbReference>
<name>A0A4D7APP8_9FIRM</name>
<evidence type="ECO:0000256" key="4">
    <source>
        <dbReference type="ARBA" id="ARBA00023004"/>
    </source>
</evidence>
<reference evidence="8" key="1">
    <citation type="submission" date="2018-12" db="EMBL/GenBank/DDBJ databases">
        <title>Dusodibacter welbiota gen. nov., sp. nov., isolated from human faeces and emended description of the Oscillibacter genus.</title>
        <authorList>
            <person name="Le Roy T."/>
            <person name="Van der Smissen P."/>
            <person name="Delzenne N."/>
            <person name="Muccioli G."/>
            <person name="Collet J.F."/>
            <person name="Cani P.D."/>
        </authorList>
    </citation>
    <scope>NUCLEOTIDE SEQUENCE [LARGE SCALE GENOMIC DNA]</scope>
    <source>
        <strain evidence="8">J115</strain>
    </source>
</reference>
<feature type="domain" description="Radical SAM core" evidence="6">
    <location>
        <begin position="9"/>
        <end position="207"/>
    </location>
</feature>
<keyword evidence="3" id="KW-0479">Metal-binding</keyword>
<accession>A0A4D7APP8</accession>
<dbReference type="InterPro" id="IPR058240">
    <property type="entry name" value="rSAM_sf"/>
</dbReference>
<sequence>MEKGFTITYEYGDNLYVNPTNRCNFNCAFCLRHNQGSGGSIYTHNLWLKREPTKEEILSSIESHDLSQYKQLVFVGFGEPTYRFDDICWVIDQMKAHGTKIFTRMDTNGTGSLINGRDIAPEFAGRFDMVSVSLNTDTAEKYNALCHPQQENAYQAMKDFTREVLKYVPTVMMTVVDTIPKEEIENCRKICEEEIGATYRVREYIAD</sequence>
<dbReference type="InterPro" id="IPR023821">
    <property type="entry name" value="rSAM_TatD-assoc"/>
</dbReference>
<dbReference type="SFLD" id="SFLDS00029">
    <property type="entry name" value="Radical_SAM"/>
    <property type="match status" value="1"/>
</dbReference>
<keyword evidence="1" id="KW-0004">4Fe-4S</keyword>
<dbReference type="SUPFAM" id="SSF102114">
    <property type="entry name" value="Radical SAM enzymes"/>
    <property type="match status" value="1"/>
</dbReference>
<gene>
    <name evidence="7" type="ORF">EIO64_10470</name>
</gene>
<dbReference type="AlphaFoldDB" id="A0A4D7APP8"/>
<dbReference type="EMBL" id="CP034413">
    <property type="protein sequence ID" value="QCI59591.1"/>
    <property type="molecule type" value="Genomic_DNA"/>
</dbReference>
<keyword evidence="4" id="KW-0408">Iron</keyword>
<evidence type="ECO:0000256" key="1">
    <source>
        <dbReference type="ARBA" id="ARBA00022485"/>
    </source>
</evidence>
<evidence type="ECO:0000256" key="5">
    <source>
        <dbReference type="ARBA" id="ARBA00023014"/>
    </source>
</evidence>
<dbReference type="InterPro" id="IPR007197">
    <property type="entry name" value="rSAM"/>
</dbReference>
<dbReference type="SFLD" id="SFLDG01111">
    <property type="entry name" value="Uncharacterised_Radical_SAM_Su"/>
    <property type="match status" value="1"/>
</dbReference>
<dbReference type="KEGG" id="obj:EIO64_10470"/>
<evidence type="ECO:0000256" key="3">
    <source>
        <dbReference type="ARBA" id="ARBA00022723"/>
    </source>
</evidence>
<dbReference type="Proteomes" id="UP000298642">
    <property type="component" value="Chromosome"/>
</dbReference>
<evidence type="ECO:0000313" key="8">
    <source>
        <dbReference type="Proteomes" id="UP000298642"/>
    </source>
</evidence>
<dbReference type="InterPro" id="IPR013785">
    <property type="entry name" value="Aldolase_TIM"/>
</dbReference>
<organism evidence="7 8">
    <name type="scientific">Dysosmobacter welbionis</name>
    <dbReference type="NCBI Taxonomy" id="2093857"/>
    <lineage>
        <taxon>Bacteria</taxon>
        <taxon>Bacillati</taxon>
        <taxon>Bacillota</taxon>
        <taxon>Clostridia</taxon>
        <taxon>Eubacteriales</taxon>
        <taxon>Oscillospiraceae</taxon>
        <taxon>Dysosmobacter</taxon>
    </lineage>
</organism>
<evidence type="ECO:0000256" key="2">
    <source>
        <dbReference type="ARBA" id="ARBA00022691"/>
    </source>
</evidence>
<dbReference type="NCBIfam" id="TIGR04038">
    <property type="entry name" value="tatD_link_rSAM"/>
    <property type="match status" value="1"/>
</dbReference>
<protein>
    <submittedName>
        <fullName evidence="7">TatD family nuclease-associated radical SAM protein</fullName>
    </submittedName>
</protein>
<evidence type="ECO:0000313" key="7">
    <source>
        <dbReference type="EMBL" id="QCI59591.1"/>
    </source>
</evidence>
<dbReference type="RefSeq" id="WP_119310376.1">
    <property type="nucleotide sequence ID" value="NZ_CP034413.3"/>
</dbReference>
<dbReference type="GO" id="GO:0046872">
    <property type="term" value="F:metal ion binding"/>
    <property type="evidence" value="ECO:0007669"/>
    <property type="project" value="UniProtKB-KW"/>
</dbReference>
<dbReference type="PROSITE" id="PS51918">
    <property type="entry name" value="RADICAL_SAM"/>
    <property type="match status" value="1"/>
</dbReference>
<dbReference type="Gene3D" id="3.20.20.70">
    <property type="entry name" value="Aldolase class I"/>
    <property type="match status" value="1"/>
</dbReference>
<dbReference type="PANTHER" id="PTHR42836">
    <property type="entry name" value="7-CARBOXY-7-DEAZAGUANINE SYNTHASE"/>
    <property type="match status" value="1"/>
</dbReference>